<dbReference type="Proteomes" id="UP000717634">
    <property type="component" value="Unassembled WGS sequence"/>
</dbReference>
<accession>A0ABX1HPZ8</accession>
<feature type="domain" description="HTH cro/C1-type" evidence="1">
    <location>
        <begin position="64"/>
        <end position="112"/>
    </location>
</feature>
<dbReference type="PROSITE" id="PS50943">
    <property type="entry name" value="HTH_CROC1"/>
    <property type="match status" value="1"/>
</dbReference>
<proteinExistence type="predicted"/>
<protein>
    <submittedName>
        <fullName evidence="2">Antitoxin component HigA of HigAB toxin-antitoxin module</fullName>
    </submittedName>
</protein>
<dbReference type="InterPro" id="IPR010982">
    <property type="entry name" value="Lambda_DNA-bd_dom_sf"/>
</dbReference>
<name>A0ABX1HPZ8_9BACT</name>
<dbReference type="SMART" id="SM00530">
    <property type="entry name" value="HTH_XRE"/>
    <property type="match status" value="1"/>
</dbReference>
<evidence type="ECO:0000313" key="3">
    <source>
        <dbReference type="Proteomes" id="UP000717634"/>
    </source>
</evidence>
<reference evidence="2 3" key="1">
    <citation type="submission" date="2020-03" db="EMBL/GenBank/DDBJ databases">
        <title>Genomic Encyclopedia of Type Strains, Phase IV (KMG-V): Genome sequencing to study the core and pangenomes of soil and plant-associated prokaryotes.</title>
        <authorList>
            <person name="Whitman W."/>
        </authorList>
    </citation>
    <scope>NUCLEOTIDE SEQUENCE [LARGE SCALE GENOMIC DNA]</scope>
    <source>
        <strain evidence="2 3">1B</strain>
    </source>
</reference>
<evidence type="ECO:0000313" key="2">
    <source>
        <dbReference type="EMBL" id="NKI92054.1"/>
    </source>
</evidence>
<keyword evidence="3" id="KW-1185">Reference proteome</keyword>
<dbReference type="RefSeq" id="WP_168675590.1">
    <property type="nucleotide sequence ID" value="NZ_JAAVTK010000031.1"/>
</dbReference>
<dbReference type="SUPFAM" id="SSF47413">
    <property type="entry name" value="lambda repressor-like DNA-binding domains"/>
    <property type="match status" value="1"/>
</dbReference>
<dbReference type="InterPro" id="IPR001387">
    <property type="entry name" value="Cro/C1-type_HTH"/>
</dbReference>
<comment type="caution">
    <text evidence="2">The sequence shown here is derived from an EMBL/GenBank/DDBJ whole genome shotgun (WGS) entry which is preliminary data.</text>
</comment>
<dbReference type="CDD" id="cd00093">
    <property type="entry name" value="HTH_XRE"/>
    <property type="match status" value="1"/>
</dbReference>
<organism evidence="2 3">
    <name type="scientific">Hymenobacter artigasi</name>
    <dbReference type="NCBI Taxonomy" id="2719616"/>
    <lineage>
        <taxon>Bacteria</taxon>
        <taxon>Pseudomonadati</taxon>
        <taxon>Bacteroidota</taxon>
        <taxon>Cytophagia</taxon>
        <taxon>Cytophagales</taxon>
        <taxon>Hymenobacteraceae</taxon>
        <taxon>Hymenobacter</taxon>
    </lineage>
</organism>
<evidence type="ECO:0000259" key="1">
    <source>
        <dbReference type="PROSITE" id="PS50943"/>
    </source>
</evidence>
<gene>
    <name evidence="2" type="ORF">HBN54_004678</name>
</gene>
<dbReference type="EMBL" id="JAAVTK010000031">
    <property type="protein sequence ID" value="NKI92054.1"/>
    <property type="molecule type" value="Genomic_DNA"/>
</dbReference>
<dbReference type="Pfam" id="PF13560">
    <property type="entry name" value="HTH_31"/>
    <property type="match status" value="1"/>
</dbReference>
<dbReference type="Gene3D" id="1.10.260.40">
    <property type="entry name" value="lambda repressor-like DNA-binding domains"/>
    <property type="match status" value="1"/>
</dbReference>
<sequence length="117" mass="13213">MTLTTEAEHKAAVKEFRTLATDEAAHYAQLLVLRDAIHAFEEANGHNPGPPTTVAGRLQVEMFKRRLKQKQLAQLLEVGESRLSEVLRGRRPANVDFLRRMYHKLGIPAEEVLELTA</sequence>